<dbReference type="InterPro" id="IPR036291">
    <property type="entry name" value="NAD(P)-bd_dom_sf"/>
</dbReference>
<evidence type="ECO:0000313" key="3">
    <source>
        <dbReference type="Proteomes" id="UP000199205"/>
    </source>
</evidence>
<protein>
    <submittedName>
        <fullName evidence="2">Nucleoside-diphosphate-sugar epimerase</fullName>
    </submittedName>
</protein>
<dbReference type="CDD" id="cd05262">
    <property type="entry name" value="SDR_a7"/>
    <property type="match status" value="1"/>
</dbReference>
<dbReference type="RefSeq" id="WP_037194337.1">
    <property type="nucleotide sequence ID" value="NZ_FMAF01000001.1"/>
</dbReference>
<proteinExistence type="predicted"/>
<dbReference type="InterPro" id="IPR001509">
    <property type="entry name" value="Epimerase_deHydtase"/>
</dbReference>
<gene>
    <name evidence="2" type="ORF">GA0061101_101414</name>
</gene>
<dbReference type="PANTHER" id="PTHR48079:SF6">
    <property type="entry name" value="NAD(P)-BINDING DOMAIN-CONTAINING PROTEIN-RELATED"/>
    <property type="match status" value="1"/>
</dbReference>
<sequence length="299" mass="31836">MRIFLTGATGFIGSALVPELINAGHQVIGMTRSDAGAQSLAAAGAEVHRGTLEDPESLRSGAAKADGVIHTAFDHDFSRFVENCEKDRHAIRALGAALAGSDRPLVITSGTGMGNHEPGQPGTEDVFNTSHPNPRIASELTGAELLNAGVNVSVVRLPQVHDTRKQGLITPFIAIAREKGVAAYIGEGRNRWPAAHLLDVARLYRLALEKREPGARYNAVDEEGVEVREIAEAIGRGLNVPAVSISREEAADYFGWMSAFAGMDFPASSVQTRARLGWHPTGPSLIADLDAMQYGDVAR</sequence>
<dbReference type="GO" id="GO:0004029">
    <property type="term" value="F:aldehyde dehydrogenase (NAD+) activity"/>
    <property type="evidence" value="ECO:0007669"/>
    <property type="project" value="TreeGrafter"/>
</dbReference>
<dbReference type="OrthoDB" id="9787292at2"/>
<dbReference type="EMBL" id="FMAF01000001">
    <property type="protein sequence ID" value="SCB09848.1"/>
    <property type="molecule type" value="Genomic_DNA"/>
</dbReference>
<dbReference type="InterPro" id="IPR051783">
    <property type="entry name" value="NAD(P)-dependent_oxidoreduct"/>
</dbReference>
<dbReference type="Pfam" id="PF01370">
    <property type="entry name" value="Epimerase"/>
    <property type="match status" value="1"/>
</dbReference>
<dbReference type="PANTHER" id="PTHR48079">
    <property type="entry name" value="PROTEIN YEEZ"/>
    <property type="match status" value="1"/>
</dbReference>
<dbReference type="Gene3D" id="3.40.50.720">
    <property type="entry name" value="NAD(P)-binding Rossmann-like Domain"/>
    <property type="match status" value="1"/>
</dbReference>
<dbReference type="GO" id="GO:0005737">
    <property type="term" value="C:cytoplasm"/>
    <property type="evidence" value="ECO:0007669"/>
    <property type="project" value="TreeGrafter"/>
</dbReference>
<dbReference type="AlphaFoldDB" id="A0A1C3U311"/>
<dbReference type="Proteomes" id="UP000199205">
    <property type="component" value="Unassembled WGS sequence"/>
</dbReference>
<evidence type="ECO:0000313" key="2">
    <source>
        <dbReference type="EMBL" id="SCB09848.1"/>
    </source>
</evidence>
<reference evidence="2 3" key="1">
    <citation type="submission" date="2016-08" db="EMBL/GenBank/DDBJ databases">
        <authorList>
            <person name="Seilhamer J.J."/>
        </authorList>
    </citation>
    <scope>NUCLEOTIDE SEQUENCE [LARGE SCALE GENOMIC DNA]</scope>
    <source>
        <strain evidence="2 3">P1-7</strain>
    </source>
</reference>
<evidence type="ECO:0000259" key="1">
    <source>
        <dbReference type="Pfam" id="PF01370"/>
    </source>
</evidence>
<name>A0A1C3U311_9HYPH</name>
<dbReference type="SUPFAM" id="SSF51735">
    <property type="entry name" value="NAD(P)-binding Rossmann-fold domains"/>
    <property type="match status" value="1"/>
</dbReference>
<feature type="domain" description="NAD-dependent epimerase/dehydratase" evidence="1">
    <location>
        <begin position="3"/>
        <end position="218"/>
    </location>
</feature>
<organism evidence="2 3">
    <name type="scientific">Rhizobium lusitanum</name>
    <dbReference type="NCBI Taxonomy" id="293958"/>
    <lineage>
        <taxon>Bacteria</taxon>
        <taxon>Pseudomonadati</taxon>
        <taxon>Pseudomonadota</taxon>
        <taxon>Alphaproteobacteria</taxon>
        <taxon>Hyphomicrobiales</taxon>
        <taxon>Rhizobiaceae</taxon>
        <taxon>Rhizobium/Agrobacterium group</taxon>
        <taxon>Rhizobium</taxon>
    </lineage>
</organism>
<accession>A0A1C3U311</accession>